<gene>
    <name evidence="3" type="ordered locus">ANT_14400</name>
</gene>
<keyword evidence="4" id="KW-1185">Reference proteome</keyword>
<dbReference type="InterPro" id="IPR028939">
    <property type="entry name" value="P5C_Rdtase_cat_N"/>
</dbReference>
<dbReference type="PANTHER" id="PTHR14239:SF0">
    <property type="entry name" value="F420-DEPENDENT NADP REDUCTASE"/>
    <property type="match status" value="1"/>
</dbReference>
<dbReference type="GO" id="GO:0005886">
    <property type="term" value="C:plasma membrane"/>
    <property type="evidence" value="ECO:0007669"/>
    <property type="project" value="TreeGrafter"/>
</dbReference>
<dbReference type="GO" id="GO:0015677">
    <property type="term" value="P:copper ion import"/>
    <property type="evidence" value="ECO:0007669"/>
    <property type="project" value="TreeGrafter"/>
</dbReference>
<protein>
    <submittedName>
        <fullName evidence="3">F420-dependent NADPH reductase</fullName>
    </submittedName>
</protein>
<dbReference type="InterPro" id="IPR036291">
    <property type="entry name" value="NAD(P)-bd_dom_sf"/>
</dbReference>
<dbReference type="SUPFAM" id="SSF51735">
    <property type="entry name" value="NAD(P)-binding Rossmann-fold domains"/>
    <property type="match status" value="1"/>
</dbReference>
<dbReference type="GO" id="GO:0006740">
    <property type="term" value="P:NADPH regeneration"/>
    <property type="evidence" value="ECO:0007669"/>
    <property type="project" value="InterPro"/>
</dbReference>
<sequence length="225" mass="24071">MESPEQTIAIIGGTGKEGKGLAYRWAKAGYTVLIGSRVREKALATVAELRERLGEAVRMEGMTNQEAAEKADIVVLTVPYAAHQETLLTIKDQVQGKILIDVTVPLMPPKVTRVHIPPAGSAAQEAQNILGPDVQVVSAFQNISYEHLLNDHEIECDVLVCGGTRAARAEVIKLVEAAGLTGWDAGPIENSIVAEGLTSILIGINKQYGVESAGIRITGVQRKKE</sequence>
<organism evidence="3 4">
    <name type="scientific">Anaerolinea thermophila (strain DSM 14523 / JCM 11388 / NBRC 100420 / UNI-1)</name>
    <dbReference type="NCBI Taxonomy" id="926569"/>
    <lineage>
        <taxon>Bacteria</taxon>
        <taxon>Bacillati</taxon>
        <taxon>Chloroflexota</taxon>
        <taxon>Anaerolineae</taxon>
        <taxon>Anaerolineales</taxon>
        <taxon>Anaerolineaceae</taxon>
        <taxon>Anaerolinea</taxon>
    </lineage>
</organism>
<accession>E8N4V4</accession>
<dbReference type="RefSeq" id="WP_013559850.1">
    <property type="nucleotide sequence ID" value="NC_014960.1"/>
</dbReference>
<dbReference type="Gene3D" id="3.40.50.720">
    <property type="entry name" value="NAD(P)-binding Rossmann-like Domain"/>
    <property type="match status" value="1"/>
</dbReference>
<dbReference type="EMBL" id="AP012029">
    <property type="protein sequence ID" value="BAJ63468.1"/>
    <property type="molecule type" value="Genomic_DNA"/>
</dbReference>
<dbReference type="InterPro" id="IPR010185">
    <property type="entry name" value="NpdG"/>
</dbReference>
<dbReference type="PANTHER" id="PTHR14239">
    <property type="entry name" value="DUDULIN-RELATED"/>
    <property type="match status" value="1"/>
</dbReference>
<dbReference type="AlphaFoldDB" id="E8N4V4"/>
<dbReference type="InParanoid" id="E8N4V4"/>
<evidence type="ECO:0000256" key="1">
    <source>
        <dbReference type="ARBA" id="ARBA00023002"/>
    </source>
</evidence>
<dbReference type="NCBIfam" id="TIGR01915">
    <property type="entry name" value="npdG"/>
    <property type="match status" value="1"/>
</dbReference>
<name>E8N4V4_ANATU</name>
<dbReference type="Proteomes" id="UP000008922">
    <property type="component" value="Chromosome"/>
</dbReference>
<dbReference type="GO" id="GO:0052851">
    <property type="term" value="F:ferric-chelate reductase (NADPH) activity"/>
    <property type="evidence" value="ECO:0007669"/>
    <property type="project" value="TreeGrafter"/>
</dbReference>
<dbReference type="OrthoDB" id="9801773at2"/>
<dbReference type="KEGG" id="atm:ANT_14400"/>
<proteinExistence type="predicted"/>
<reference evidence="3 4" key="1">
    <citation type="submission" date="2010-12" db="EMBL/GenBank/DDBJ databases">
        <title>Whole genome sequence of Anaerolinea thermophila UNI-1.</title>
        <authorList>
            <person name="Narita-Yamada S."/>
            <person name="Kishi E."/>
            <person name="Watanabe Y."/>
            <person name="Takasaki K."/>
            <person name="Ankai A."/>
            <person name="Oguchi A."/>
            <person name="Fukui S."/>
            <person name="Takahashi M."/>
            <person name="Yashiro I."/>
            <person name="Hosoyama A."/>
            <person name="Sekiguchi Y."/>
            <person name="Hanada S."/>
            <person name="Fujita N."/>
        </authorList>
    </citation>
    <scope>NUCLEOTIDE SEQUENCE [LARGE SCALE GENOMIC DNA]</scope>
    <source>
        <strain evidence="4">DSM 14523 / JCM 11388 / NBRC 100420 / UNI-1</strain>
    </source>
</reference>
<evidence type="ECO:0000313" key="3">
    <source>
        <dbReference type="EMBL" id="BAJ63468.1"/>
    </source>
</evidence>
<dbReference type="GO" id="GO:0016651">
    <property type="term" value="F:oxidoreductase activity, acting on NAD(P)H"/>
    <property type="evidence" value="ECO:0007669"/>
    <property type="project" value="InterPro"/>
</dbReference>
<dbReference type="GO" id="GO:0070967">
    <property type="term" value="F:coenzyme F420 binding"/>
    <property type="evidence" value="ECO:0007669"/>
    <property type="project" value="InterPro"/>
</dbReference>
<evidence type="ECO:0000313" key="4">
    <source>
        <dbReference type="Proteomes" id="UP000008922"/>
    </source>
</evidence>
<feature type="domain" description="Pyrroline-5-carboxylate reductase catalytic N-terminal" evidence="2">
    <location>
        <begin position="7"/>
        <end position="105"/>
    </location>
</feature>
<dbReference type="HOGENOM" id="CLU_076368_1_0_0"/>
<dbReference type="Pfam" id="PF03807">
    <property type="entry name" value="F420_oxidored"/>
    <property type="match status" value="1"/>
</dbReference>
<dbReference type="eggNOG" id="COG2085">
    <property type="taxonomic scope" value="Bacteria"/>
</dbReference>
<keyword evidence="1" id="KW-0560">Oxidoreductase</keyword>
<dbReference type="GO" id="GO:0050661">
    <property type="term" value="F:NADP binding"/>
    <property type="evidence" value="ECO:0007669"/>
    <property type="project" value="InterPro"/>
</dbReference>
<dbReference type="GO" id="GO:0008823">
    <property type="term" value="F:cupric reductase (NADH) activity"/>
    <property type="evidence" value="ECO:0007669"/>
    <property type="project" value="TreeGrafter"/>
</dbReference>
<dbReference type="STRING" id="926569.ANT_14400"/>
<evidence type="ECO:0000259" key="2">
    <source>
        <dbReference type="Pfam" id="PF03807"/>
    </source>
</evidence>
<dbReference type="InterPro" id="IPR051267">
    <property type="entry name" value="STEAP_metalloreductase"/>
</dbReference>